<keyword evidence="1" id="KW-0812">Transmembrane</keyword>
<name>A0A419NAE9_9GAMM</name>
<evidence type="ECO:0000313" key="3">
    <source>
        <dbReference type="Proteomes" id="UP000284908"/>
    </source>
</evidence>
<feature type="transmembrane region" description="Helical" evidence="1">
    <location>
        <begin position="21"/>
        <end position="39"/>
    </location>
</feature>
<keyword evidence="3" id="KW-1185">Reference proteome</keyword>
<accession>A0A419NAE9</accession>
<comment type="caution">
    <text evidence="2">The sequence shown here is derived from an EMBL/GenBank/DDBJ whole genome shotgun (WGS) entry which is preliminary data.</text>
</comment>
<keyword evidence="1" id="KW-1133">Transmembrane helix</keyword>
<sequence length="63" mass="7606">MMQPEWFRYFSDAFIAKRRETAFLVSFLIFVLCYVFRYLHYAEVCFCCLTTPGKQLKGKVRHV</sequence>
<dbReference type="EMBL" id="RAHH01000009">
    <property type="protein sequence ID" value="RJT44888.1"/>
    <property type="molecule type" value="Genomic_DNA"/>
</dbReference>
<protein>
    <submittedName>
        <fullName evidence="2">Uncharacterized protein</fullName>
    </submittedName>
</protein>
<proteinExistence type="predicted"/>
<gene>
    <name evidence="2" type="ORF">D6C13_09720</name>
</gene>
<organism evidence="2 3">
    <name type="scientific">Rahnella woolbedingensis</name>
    <dbReference type="NCBI Taxonomy" id="1510574"/>
    <lineage>
        <taxon>Bacteria</taxon>
        <taxon>Pseudomonadati</taxon>
        <taxon>Pseudomonadota</taxon>
        <taxon>Gammaproteobacteria</taxon>
        <taxon>Enterobacterales</taxon>
        <taxon>Yersiniaceae</taxon>
        <taxon>Rahnella</taxon>
    </lineage>
</organism>
<evidence type="ECO:0000256" key="1">
    <source>
        <dbReference type="SAM" id="Phobius"/>
    </source>
</evidence>
<dbReference type="Proteomes" id="UP000284908">
    <property type="component" value="Unassembled WGS sequence"/>
</dbReference>
<dbReference type="AlphaFoldDB" id="A0A419NAE9"/>
<reference evidence="2 3" key="1">
    <citation type="submission" date="2018-09" db="EMBL/GenBank/DDBJ databases">
        <authorList>
            <person name="Le Fleche-Mateos A."/>
        </authorList>
    </citation>
    <scope>NUCLEOTIDE SEQUENCE [LARGE SCALE GENOMIC DNA]</scope>
    <source>
        <strain evidence="2 3">DSM 27399</strain>
    </source>
</reference>
<keyword evidence="1" id="KW-0472">Membrane</keyword>
<evidence type="ECO:0000313" key="2">
    <source>
        <dbReference type="EMBL" id="RJT44888.1"/>
    </source>
</evidence>